<reference evidence="1" key="1">
    <citation type="submission" date="2015-06" db="EMBL/GenBank/DDBJ databases">
        <authorList>
            <person name="Joergensen T."/>
        </authorList>
    </citation>
    <scope>NUCLEOTIDE SEQUENCE</scope>
    <source>
        <strain evidence="1">RGFK0947</strain>
    </source>
</reference>
<dbReference type="AlphaFoldDB" id="A0A0H5Q2A4"/>
<evidence type="ECO:0000313" key="1">
    <source>
        <dbReference type="EMBL" id="CRY96151.1"/>
    </source>
</evidence>
<protein>
    <submittedName>
        <fullName evidence="1">Uncharacterized protein</fullName>
    </submittedName>
</protein>
<organism evidence="1">
    <name type="scientific">uncultured prokaryote</name>
    <dbReference type="NCBI Taxonomy" id="198431"/>
    <lineage>
        <taxon>unclassified sequences</taxon>
        <taxon>environmental samples</taxon>
    </lineage>
</organism>
<name>A0A0H5Q2A4_9ZZZZ</name>
<accession>A0A0H5Q2A4</accession>
<dbReference type="EMBL" id="LN853544">
    <property type="protein sequence ID" value="CRY96151.1"/>
    <property type="molecule type" value="Genomic_DNA"/>
</dbReference>
<sequence length="76" mass="8710">MSQRKQITIRVRGWEGHPGWVVCSARASWFVVADRSTHGRDVAETWFAQGSMTEREVIVTALLELARTLMDESYEL</sequence>
<reference evidence="1" key="2">
    <citation type="submission" date="2015-07" db="EMBL/GenBank/DDBJ databases">
        <title>Plasmids, circular viruses and viroids from rat gut.</title>
        <authorList>
            <person name="Jorgensen T.J."/>
            <person name="Hansen M.A."/>
            <person name="Xu Z."/>
            <person name="Tabak M.A."/>
            <person name="Sorensen S.J."/>
            <person name="Hansen L.H."/>
        </authorList>
    </citation>
    <scope>NUCLEOTIDE SEQUENCE</scope>
    <source>
        <strain evidence="1">RGFK0947</strain>
    </source>
</reference>
<proteinExistence type="predicted"/>